<comment type="similarity">
    <text evidence="6">Belongs to the dolichyldiphosphatase family.</text>
</comment>
<comment type="pathway">
    <text evidence="6">Protein modification; protein glycosylation.</text>
</comment>
<proteinExistence type="inferred from homology"/>
<feature type="transmembrane region" description="Helical" evidence="6">
    <location>
        <begin position="130"/>
        <end position="149"/>
    </location>
</feature>
<dbReference type="SMART" id="SM00014">
    <property type="entry name" value="acidPPc"/>
    <property type="match status" value="1"/>
</dbReference>
<evidence type="ECO:0000259" key="7">
    <source>
        <dbReference type="SMART" id="SM00014"/>
    </source>
</evidence>
<dbReference type="GO" id="GO:0008610">
    <property type="term" value="P:lipid biosynthetic process"/>
    <property type="evidence" value="ECO:0007669"/>
    <property type="project" value="TreeGrafter"/>
</dbReference>
<dbReference type="CDD" id="cd03382">
    <property type="entry name" value="PAP2_dolichyldiphosphatase"/>
    <property type="match status" value="1"/>
</dbReference>
<comment type="caution">
    <text evidence="8">The sequence shown here is derived from an EMBL/GenBank/DDBJ whole genome shotgun (WGS) entry which is preliminary data.</text>
</comment>
<evidence type="ECO:0000256" key="1">
    <source>
        <dbReference type="ARBA" id="ARBA00004141"/>
    </source>
</evidence>
<dbReference type="InterPro" id="IPR036938">
    <property type="entry name" value="PAP2/HPO_sf"/>
</dbReference>
<dbReference type="Gene3D" id="1.20.144.10">
    <property type="entry name" value="Phosphatidic acid phosphatase type 2/haloperoxidase"/>
    <property type="match status" value="1"/>
</dbReference>
<dbReference type="PANTHER" id="PTHR11247">
    <property type="entry name" value="PALMITOYL-PROTEIN THIOESTERASE/DOLICHYLDIPHOSPHATASE 1"/>
    <property type="match status" value="1"/>
</dbReference>
<dbReference type="Proteomes" id="UP000326924">
    <property type="component" value="Unassembled WGS sequence"/>
</dbReference>
<name>A0A5J5EFG7_9PEZI</name>
<dbReference type="EMBL" id="VXIS01000381">
    <property type="protein sequence ID" value="KAA8893981.1"/>
    <property type="molecule type" value="Genomic_DNA"/>
</dbReference>
<keyword evidence="2 6" id="KW-0812">Transmembrane</keyword>
<comment type="function">
    <text evidence="6">Required for efficient N-glycosylation. Necessary for maintaining optimal levels of dolichol-linked oligosaccharides. Hydrolyzes dolichyl pyrophosphate at a very high rate and dolichyl monophosphate at a much lower rate. Does not act on phosphatidate.</text>
</comment>
<dbReference type="GO" id="GO:0047874">
    <property type="term" value="F:dolichyldiphosphatase activity"/>
    <property type="evidence" value="ECO:0007669"/>
    <property type="project" value="UniProtKB-UniRule"/>
</dbReference>
<keyword evidence="5 6" id="KW-0472">Membrane</keyword>
<keyword evidence="8" id="KW-0560">Oxidoreductase</keyword>
<dbReference type="AlphaFoldDB" id="A0A5J5EFG7"/>
<sequence length="226" mass="24552">MSAGYAAGQPPLASLSLTHVYYNPEDPLSLVSAWLALLPQAMMIVYVTTLFCTRELECALMLAGQLACEAANFVLKRIIREERPKLMHGKGYGMPSSHAQFSAFYALYLVLLLLRRNLGGGELPGWRRAVYAIAAVAGSVAVAASRIYLNYHTPKQVVVGYAAGLVCALGWYAVTSAARTVGGGKLWDAMLGLGACLWIRDRCLKVDLVVAGWNAARNGTEKKKWR</sequence>
<keyword evidence="8" id="KW-0575">Peroxidase</keyword>
<dbReference type="GO" id="GO:0004601">
    <property type="term" value="F:peroxidase activity"/>
    <property type="evidence" value="ECO:0007669"/>
    <property type="project" value="UniProtKB-KW"/>
</dbReference>
<dbReference type="FunCoup" id="A0A5J5EFG7">
    <property type="interactions" value="380"/>
</dbReference>
<feature type="transmembrane region" description="Helical" evidence="6">
    <location>
        <begin position="99"/>
        <end position="118"/>
    </location>
</feature>
<evidence type="ECO:0000256" key="2">
    <source>
        <dbReference type="ARBA" id="ARBA00022692"/>
    </source>
</evidence>
<dbReference type="OrthoDB" id="302705at2759"/>
<keyword evidence="3 6" id="KW-0378">Hydrolase</keyword>
<evidence type="ECO:0000256" key="4">
    <source>
        <dbReference type="ARBA" id="ARBA00022989"/>
    </source>
</evidence>
<feature type="transmembrane region" description="Helical" evidence="6">
    <location>
        <begin position="31"/>
        <end position="52"/>
    </location>
</feature>
<evidence type="ECO:0000256" key="3">
    <source>
        <dbReference type="ARBA" id="ARBA00022801"/>
    </source>
</evidence>
<dbReference type="InterPro" id="IPR000326">
    <property type="entry name" value="PAP2/HPO"/>
</dbReference>
<organism evidence="8 9">
    <name type="scientific">Sphaerosporella brunnea</name>
    <dbReference type="NCBI Taxonomy" id="1250544"/>
    <lineage>
        <taxon>Eukaryota</taxon>
        <taxon>Fungi</taxon>
        <taxon>Dikarya</taxon>
        <taxon>Ascomycota</taxon>
        <taxon>Pezizomycotina</taxon>
        <taxon>Pezizomycetes</taxon>
        <taxon>Pezizales</taxon>
        <taxon>Pyronemataceae</taxon>
        <taxon>Sphaerosporella</taxon>
    </lineage>
</organism>
<reference evidence="8 9" key="1">
    <citation type="submission" date="2019-09" db="EMBL/GenBank/DDBJ databases">
        <title>Draft genome of the ectomycorrhizal ascomycete Sphaerosporella brunnea.</title>
        <authorList>
            <consortium name="DOE Joint Genome Institute"/>
            <person name="Benucci G.M."/>
            <person name="Marozzi G."/>
            <person name="Antonielli L."/>
            <person name="Sanchez S."/>
            <person name="Marco P."/>
            <person name="Wang X."/>
            <person name="Falini L.B."/>
            <person name="Barry K."/>
            <person name="Haridas S."/>
            <person name="Lipzen A."/>
            <person name="Labutti K."/>
            <person name="Grigoriev I.V."/>
            <person name="Murat C."/>
            <person name="Martin F."/>
            <person name="Albertini E."/>
            <person name="Donnini D."/>
            <person name="Bonito G."/>
        </authorList>
    </citation>
    <scope>NUCLEOTIDE SEQUENCE [LARGE SCALE GENOMIC DNA]</scope>
    <source>
        <strain evidence="8 9">Sb_GMNB300</strain>
    </source>
</reference>
<dbReference type="GO" id="GO:0006487">
    <property type="term" value="P:protein N-linked glycosylation"/>
    <property type="evidence" value="ECO:0007669"/>
    <property type="project" value="UniProtKB-UniRule"/>
</dbReference>
<feature type="transmembrane region" description="Helical" evidence="6">
    <location>
        <begin position="161"/>
        <end position="181"/>
    </location>
</feature>
<accession>A0A5J5EFG7</accession>
<dbReference type="SUPFAM" id="SSF48317">
    <property type="entry name" value="Acid phosphatase/Vanadium-dependent haloperoxidase"/>
    <property type="match status" value="1"/>
</dbReference>
<keyword evidence="9" id="KW-1185">Reference proteome</keyword>
<comment type="catalytic activity">
    <reaction evidence="6">
        <text>a di-trans,poly-cis-dolichyl diphosphate + H2O = a di-trans,poly-cis-dolichyl phosphate + phosphate + H(+)</text>
        <dbReference type="Rhea" id="RHEA:14385"/>
        <dbReference type="Rhea" id="RHEA-COMP:19498"/>
        <dbReference type="Rhea" id="RHEA-COMP:19506"/>
        <dbReference type="ChEBI" id="CHEBI:15377"/>
        <dbReference type="ChEBI" id="CHEBI:15378"/>
        <dbReference type="ChEBI" id="CHEBI:43474"/>
        <dbReference type="ChEBI" id="CHEBI:57497"/>
        <dbReference type="ChEBI" id="CHEBI:57683"/>
        <dbReference type="EC" id="3.6.1.43"/>
    </reaction>
</comment>
<gene>
    <name evidence="8" type="ORF">FN846DRAFT_901101</name>
</gene>
<dbReference type="InterPro" id="IPR039667">
    <property type="entry name" value="Dolichyldiphosphatase_PAP2"/>
</dbReference>
<evidence type="ECO:0000256" key="6">
    <source>
        <dbReference type="RuleBase" id="RU367078"/>
    </source>
</evidence>
<protein>
    <recommendedName>
        <fullName evidence="6">Dolichyldiphosphatase</fullName>
        <ecNumber evidence="6">3.6.1.43</ecNumber>
    </recommendedName>
</protein>
<dbReference type="GO" id="GO:0005789">
    <property type="term" value="C:endoplasmic reticulum membrane"/>
    <property type="evidence" value="ECO:0007669"/>
    <property type="project" value="UniProtKB-SubCell"/>
</dbReference>
<dbReference type="PANTHER" id="PTHR11247:SF1">
    <property type="entry name" value="DOLICHYLDIPHOSPHATASE 1"/>
    <property type="match status" value="1"/>
</dbReference>
<dbReference type="Pfam" id="PF01569">
    <property type="entry name" value="PAP2"/>
    <property type="match status" value="1"/>
</dbReference>
<dbReference type="EC" id="3.6.1.43" evidence="6"/>
<keyword evidence="6" id="KW-0256">Endoplasmic reticulum</keyword>
<evidence type="ECO:0000256" key="5">
    <source>
        <dbReference type="ARBA" id="ARBA00023136"/>
    </source>
</evidence>
<keyword evidence="4 6" id="KW-1133">Transmembrane helix</keyword>
<comment type="subcellular location">
    <subcellularLocation>
        <location evidence="6">Endoplasmic reticulum membrane</location>
        <topology evidence="6">Multi-pass membrane protein</topology>
    </subcellularLocation>
    <subcellularLocation>
        <location evidence="1">Membrane</location>
        <topology evidence="1">Multi-pass membrane protein</topology>
    </subcellularLocation>
</comment>
<feature type="domain" description="Phosphatidic acid phosphatase type 2/haloperoxidase" evidence="7">
    <location>
        <begin position="58"/>
        <end position="172"/>
    </location>
</feature>
<evidence type="ECO:0000313" key="8">
    <source>
        <dbReference type="EMBL" id="KAA8893981.1"/>
    </source>
</evidence>
<dbReference type="InParanoid" id="A0A5J5EFG7"/>
<evidence type="ECO:0000313" key="9">
    <source>
        <dbReference type="Proteomes" id="UP000326924"/>
    </source>
</evidence>
<dbReference type="UniPathway" id="UPA00378"/>